<organism evidence="6 7">
    <name type="scientific">Entamoeba invadens IP1</name>
    <dbReference type="NCBI Taxonomy" id="370355"/>
    <lineage>
        <taxon>Eukaryota</taxon>
        <taxon>Amoebozoa</taxon>
        <taxon>Evosea</taxon>
        <taxon>Archamoebae</taxon>
        <taxon>Mastigamoebida</taxon>
        <taxon>Entamoebidae</taxon>
        <taxon>Entamoeba</taxon>
    </lineage>
</organism>
<keyword evidence="2" id="KW-0833">Ubl conjugation pathway</keyword>
<evidence type="ECO:0000259" key="5">
    <source>
        <dbReference type="PROSITE" id="PS50157"/>
    </source>
</evidence>
<feature type="domain" description="C2H2-type" evidence="5">
    <location>
        <begin position="434"/>
        <end position="457"/>
    </location>
</feature>
<keyword evidence="7" id="KW-1185">Reference proteome</keyword>
<dbReference type="GO" id="GO:0006511">
    <property type="term" value="P:ubiquitin-dependent protein catabolic process"/>
    <property type="evidence" value="ECO:0007669"/>
    <property type="project" value="InterPro"/>
</dbReference>
<dbReference type="InterPro" id="IPR042299">
    <property type="entry name" value="Ufd1-like_Nn"/>
</dbReference>
<dbReference type="PANTHER" id="PTHR12555:SF13">
    <property type="entry name" value="UBIQUITIN RECOGNITION FACTOR IN ER-ASSOCIATED DEGRADATION PROTEIN 1"/>
    <property type="match status" value="1"/>
</dbReference>
<keyword evidence="3" id="KW-0479">Metal-binding</keyword>
<name>A0A0A1TV82_ENTIV</name>
<dbReference type="Pfam" id="PF03152">
    <property type="entry name" value="UFD1_N1"/>
    <property type="match status" value="1"/>
</dbReference>
<dbReference type="Gene3D" id="2.40.40.50">
    <property type="entry name" value="Ubiquitin fusion degradation protein UFD1, N-terminal domain"/>
    <property type="match status" value="1"/>
</dbReference>
<dbReference type="Pfam" id="PF24842">
    <property type="entry name" value="UFD1_N2"/>
    <property type="match status" value="1"/>
</dbReference>
<evidence type="ECO:0000256" key="1">
    <source>
        <dbReference type="ARBA" id="ARBA00006043"/>
    </source>
</evidence>
<dbReference type="Proteomes" id="UP000014680">
    <property type="component" value="Unassembled WGS sequence"/>
</dbReference>
<keyword evidence="3" id="KW-0862">Zinc</keyword>
<dbReference type="VEuPathDB" id="AmoebaDB:EIN_065140"/>
<dbReference type="InterPro" id="IPR055418">
    <property type="entry name" value="UFD1_N2"/>
</dbReference>
<dbReference type="InterPro" id="IPR004854">
    <property type="entry name" value="Ufd1-like"/>
</dbReference>
<dbReference type="Gene3D" id="3.30.40.10">
    <property type="entry name" value="Zinc/RING finger domain, C3HC4 (zinc finger)"/>
    <property type="match status" value="1"/>
</dbReference>
<dbReference type="PANTHER" id="PTHR12555">
    <property type="entry name" value="UBIQUITIN FUSION DEGRADATON PROTEIN 1"/>
    <property type="match status" value="1"/>
</dbReference>
<dbReference type="PROSITE" id="PS00028">
    <property type="entry name" value="ZINC_FINGER_C2H2_1"/>
    <property type="match status" value="1"/>
</dbReference>
<dbReference type="EMBL" id="KB207140">
    <property type="protein sequence ID" value="ELP84259.1"/>
    <property type="molecule type" value="Genomic_DNA"/>
</dbReference>
<feature type="region of interest" description="Disordered" evidence="4">
    <location>
        <begin position="190"/>
        <end position="232"/>
    </location>
</feature>
<dbReference type="Gene3D" id="3.10.330.10">
    <property type="match status" value="1"/>
</dbReference>
<dbReference type="GO" id="GO:0034098">
    <property type="term" value="C:VCP-NPL4-UFD1 AAA ATPase complex"/>
    <property type="evidence" value="ECO:0007669"/>
    <property type="project" value="TreeGrafter"/>
</dbReference>
<keyword evidence="3" id="KW-0863">Zinc-finger</keyword>
<gene>
    <name evidence="6" type="ORF">EIN_065140</name>
</gene>
<evidence type="ECO:0000313" key="7">
    <source>
        <dbReference type="Proteomes" id="UP000014680"/>
    </source>
</evidence>
<proteinExistence type="inferred from homology"/>
<protein>
    <submittedName>
        <fullName evidence="6">Ubiquitin fusion degradation protein, putative</fullName>
    </submittedName>
</protein>
<dbReference type="OrthoDB" id="26354at2759"/>
<dbReference type="RefSeq" id="XP_004183605.1">
    <property type="nucleotide sequence ID" value="XM_004183557.1"/>
</dbReference>
<accession>A0A0A1TV82</accession>
<dbReference type="PROSITE" id="PS50157">
    <property type="entry name" value="ZINC_FINGER_C2H2_2"/>
    <property type="match status" value="1"/>
</dbReference>
<dbReference type="GO" id="GO:0031593">
    <property type="term" value="F:polyubiquitin modification-dependent protein binding"/>
    <property type="evidence" value="ECO:0007669"/>
    <property type="project" value="TreeGrafter"/>
</dbReference>
<feature type="compositionally biased region" description="Acidic residues" evidence="4">
    <location>
        <begin position="208"/>
        <end position="221"/>
    </location>
</feature>
<dbReference type="GO" id="GO:0036503">
    <property type="term" value="P:ERAD pathway"/>
    <property type="evidence" value="ECO:0007669"/>
    <property type="project" value="TreeGrafter"/>
</dbReference>
<reference evidence="6 7" key="1">
    <citation type="submission" date="2012-10" db="EMBL/GenBank/DDBJ databases">
        <authorList>
            <person name="Zafar N."/>
            <person name="Inman J."/>
            <person name="Hall N."/>
            <person name="Lorenzi H."/>
            <person name="Caler E."/>
        </authorList>
    </citation>
    <scope>NUCLEOTIDE SEQUENCE [LARGE SCALE GENOMIC DNA]</scope>
    <source>
        <strain evidence="6 7">IP1</strain>
    </source>
</reference>
<comment type="similarity">
    <text evidence="1">Belongs to the UFD1 family.</text>
</comment>
<dbReference type="InterPro" id="IPR055417">
    <property type="entry name" value="UFD1_N1"/>
</dbReference>
<evidence type="ECO:0000256" key="3">
    <source>
        <dbReference type="PROSITE-ProRule" id="PRU00042"/>
    </source>
</evidence>
<feature type="compositionally biased region" description="Basic and acidic residues" evidence="4">
    <location>
        <begin position="196"/>
        <end position="207"/>
    </location>
</feature>
<dbReference type="GeneID" id="14883299"/>
<sequence length="462" mass="53063">MIRENLSAYRPIEITCYSFAFLAGKIPPQPTDRVVFPPYVMDKVFNQNPEFKSPIMFEIQNTKTKRRLVCGVDNFDSPDFTYMPQWMMDYLKFNPGDRAIAIKTWVPLGKSVTFKPLQATFYTIENPKQTLEALLRNYVTLTANTTITFQMNTKVDGLTLATDVSVLITDLQPLTTVLIRDTDLNVEFEENPEIAPKYDKPKPPTKMEDDDSEDEDDDDETGNSKMVFENPQKVDPKVKLTESTEFKPFECDGKRLGMSKDMGKKMETESSPNTKVCPHCNSQVSAANFRMHTLRCSKMYKLCGICGKKLLINSEEETQHMELHMLQKCVQCGQEIEKQYMKKHLEEECTCRLAKCQFCSLMFPMKELSRHVEFCGNTMDECDKCGAKVPLNMMQHHKDYDCAFATKNVNYQLPKGLNFNDIKLPTSSVGTGNFECPMCENKFNNQVDLDTHILSFHPELYD</sequence>
<dbReference type="InterPro" id="IPR013087">
    <property type="entry name" value="Znf_C2H2_type"/>
</dbReference>
<evidence type="ECO:0000256" key="4">
    <source>
        <dbReference type="SAM" id="MobiDB-lite"/>
    </source>
</evidence>
<evidence type="ECO:0000313" key="6">
    <source>
        <dbReference type="EMBL" id="ELP84259.1"/>
    </source>
</evidence>
<dbReference type="InterPro" id="IPR013083">
    <property type="entry name" value="Znf_RING/FYVE/PHD"/>
</dbReference>
<evidence type="ECO:0000256" key="2">
    <source>
        <dbReference type="ARBA" id="ARBA00022786"/>
    </source>
</evidence>
<dbReference type="AlphaFoldDB" id="A0A0A1TV82"/>
<dbReference type="KEGG" id="eiv:EIN_065140"/>
<dbReference type="GO" id="GO:0008270">
    <property type="term" value="F:zinc ion binding"/>
    <property type="evidence" value="ECO:0007669"/>
    <property type="project" value="UniProtKB-KW"/>
</dbReference>